<proteinExistence type="predicted"/>
<sequence>MNPSNETLLKLLKETKTIAVVGLSPKADRPSHRVAAYMQKRGYTIIPVRPGCDTLLGEKAYASLDEIPSDIKVDMVDVFRKAEDTPPIAEAAARIGAKSIWLQQGIINSLSMQTAEKAGLTAVQDLCLMVEHRRLLG</sequence>
<dbReference type="PANTHER" id="PTHR33303">
    <property type="entry name" value="CYTOPLASMIC PROTEIN-RELATED"/>
    <property type="match status" value="1"/>
</dbReference>
<evidence type="ECO:0000313" key="2">
    <source>
        <dbReference type="EMBL" id="CRH08018.1"/>
    </source>
</evidence>
<dbReference type="EMBL" id="LO017727">
    <property type="protein sequence ID" value="CRH08018.1"/>
    <property type="molecule type" value="Genomic_DNA"/>
</dbReference>
<evidence type="ECO:0000259" key="1">
    <source>
        <dbReference type="SMART" id="SM00881"/>
    </source>
</evidence>
<gene>
    <name evidence="2" type="ORF">MAGMO_3890</name>
</gene>
<reference evidence="2" key="1">
    <citation type="submission" date="2015-04" db="EMBL/GenBank/DDBJ databases">
        <authorList>
            <person name="Syromyatnikov M.Y."/>
            <person name="Popov V.N."/>
        </authorList>
    </citation>
    <scope>NUCLEOTIDE SEQUENCE</scope>
    <source>
        <strain evidence="2">MO-1</strain>
    </source>
</reference>
<dbReference type="AlphaFoldDB" id="A0A1S7LN01"/>
<dbReference type="Gene3D" id="3.40.50.720">
    <property type="entry name" value="NAD(P)-binding Rossmann-like Domain"/>
    <property type="match status" value="1"/>
</dbReference>
<feature type="domain" description="CoA-binding" evidence="1">
    <location>
        <begin position="11"/>
        <end position="106"/>
    </location>
</feature>
<dbReference type="SMART" id="SM00881">
    <property type="entry name" value="CoA_binding"/>
    <property type="match status" value="1"/>
</dbReference>
<dbReference type="InterPro" id="IPR003781">
    <property type="entry name" value="CoA-bd"/>
</dbReference>
<name>A0A1S7LN01_MAGMO</name>
<protein>
    <recommendedName>
        <fullName evidence="1">CoA-binding domain-containing protein</fullName>
    </recommendedName>
</protein>
<dbReference type="Pfam" id="PF13380">
    <property type="entry name" value="CoA_binding_2"/>
    <property type="match status" value="1"/>
</dbReference>
<dbReference type="PANTHER" id="PTHR33303:SF2">
    <property type="entry name" value="COA-BINDING DOMAIN-CONTAINING PROTEIN"/>
    <property type="match status" value="1"/>
</dbReference>
<dbReference type="InterPro" id="IPR036291">
    <property type="entry name" value="NAD(P)-bd_dom_sf"/>
</dbReference>
<accession>A0A1S7LN01</accession>
<dbReference type="SUPFAM" id="SSF51735">
    <property type="entry name" value="NAD(P)-binding Rossmann-fold domains"/>
    <property type="match status" value="1"/>
</dbReference>
<organism evidence="2">
    <name type="scientific">Magnetococcus massalia (strain MO-1)</name>
    <dbReference type="NCBI Taxonomy" id="451514"/>
    <lineage>
        <taxon>Bacteria</taxon>
        <taxon>Pseudomonadati</taxon>
        <taxon>Pseudomonadota</taxon>
        <taxon>Magnetococcia</taxon>
        <taxon>Magnetococcales</taxon>
        <taxon>Magnetococcaceae</taxon>
        <taxon>Magnetococcus</taxon>
    </lineage>
</organism>